<proteinExistence type="predicted"/>
<sequence length="688" mass="77845">MINQYFQFEINKMNSTQLHSLQTLPFGLQSPLASWLPHTPRDPYIQEFWPNPKDTWMVDLRLSSSREAGLHRHGDSQESMPKYKKYMPRVVSEKKRQQRKLYIKLMQGGEAKKMMGEQAKMEEGQVFRPCRLFTPSKYAKSKAQSPNPGSNAPSSLKKIANTEQKRGAKLTFARDSSGESDPLSKKRRKSMVKRNAQVSMSQISGISRPDHMNFEEEGVLKLPIQKQVWNDMAVKIISKSKAEMKDFVSKVANYQNTPSDSRTASGCGSNLRQSRLSGVSPSTYGNQPISNKRLQQMQSQLNPQAIQSNPNVLQLPGMSALGLPGCELVAQKSFRKYSNQLAPQPLPNNYLVDKMGIQMAKKVTTLQEQYASGQVLLQQAQAQEQQQQQSENIYHDDGMTIEQGHILKNGGQQFYESLLRQQKLISELSKNPTGQHLNGNFVSPRSVMLSSQEQIVYSEQSKYSQSMANKIALKVCPKRSYFNTRQFDSKVVASTVVDHMKMSDRAFFGQEQKPQQRAKLYNKFGGAGRSMRITAAGIETQFSHTMYPIEQQQHSSKSARAEDQTDVPTQPDSGYATTAEQENEDQVQSLDYDAPLDDEEAAAHSDQGAGVNSNYATAISTNNRGGLSFRLTKSYYQQQEQLYGTSQLEVQRGSLIARAHGEYRRMQEEKDRERILDENKRRLILKID</sequence>
<organism evidence="2 3">
    <name type="scientific">Halteria grandinella</name>
    <dbReference type="NCBI Taxonomy" id="5974"/>
    <lineage>
        <taxon>Eukaryota</taxon>
        <taxon>Sar</taxon>
        <taxon>Alveolata</taxon>
        <taxon>Ciliophora</taxon>
        <taxon>Intramacronucleata</taxon>
        <taxon>Spirotrichea</taxon>
        <taxon>Stichotrichia</taxon>
        <taxon>Sporadotrichida</taxon>
        <taxon>Halteriidae</taxon>
        <taxon>Halteria</taxon>
    </lineage>
</organism>
<feature type="region of interest" description="Disordered" evidence="1">
    <location>
        <begin position="164"/>
        <end position="197"/>
    </location>
</feature>
<evidence type="ECO:0000313" key="3">
    <source>
        <dbReference type="Proteomes" id="UP000785679"/>
    </source>
</evidence>
<feature type="compositionally biased region" description="Polar residues" evidence="1">
    <location>
        <begin position="566"/>
        <end position="580"/>
    </location>
</feature>
<feature type="region of interest" description="Disordered" evidence="1">
    <location>
        <begin position="256"/>
        <end position="288"/>
    </location>
</feature>
<keyword evidence="3" id="KW-1185">Reference proteome</keyword>
<accession>A0A8J8NF65</accession>
<gene>
    <name evidence="2" type="ORF">FGO68_gene10541</name>
</gene>
<dbReference type="AlphaFoldDB" id="A0A8J8NF65"/>
<comment type="caution">
    <text evidence="2">The sequence shown here is derived from an EMBL/GenBank/DDBJ whole genome shotgun (WGS) entry which is preliminary data.</text>
</comment>
<reference evidence="2" key="1">
    <citation type="submission" date="2019-06" db="EMBL/GenBank/DDBJ databases">
        <authorList>
            <person name="Zheng W."/>
        </authorList>
    </citation>
    <scope>NUCLEOTIDE SEQUENCE</scope>
    <source>
        <strain evidence="2">QDHG01</strain>
    </source>
</reference>
<evidence type="ECO:0000313" key="2">
    <source>
        <dbReference type="EMBL" id="TNV73544.1"/>
    </source>
</evidence>
<evidence type="ECO:0000256" key="1">
    <source>
        <dbReference type="SAM" id="MobiDB-lite"/>
    </source>
</evidence>
<feature type="region of interest" description="Disordered" evidence="1">
    <location>
        <begin position="550"/>
        <end position="586"/>
    </location>
</feature>
<protein>
    <submittedName>
        <fullName evidence="2">Uncharacterized protein</fullName>
    </submittedName>
</protein>
<dbReference type="EMBL" id="RRYP01018628">
    <property type="protein sequence ID" value="TNV73544.1"/>
    <property type="molecule type" value="Genomic_DNA"/>
</dbReference>
<name>A0A8J8NF65_HALGN</name>
<dbReference type="Proteomes" id="UP000785679">
    <property type="component" value="Unassembled WGS sequence"/>
</dbReference>